<dbReference type="InterPro" id="IPR035093">
    <property type="entry name" value="RelE/ParE_toxin_dom_sf"/>
</dbReference>
<dbReference type="GeneID" id="57776699"/>
<dbReference type="KEGG" id="sya:A6768_07605"/>
<protein>
    <recommendedName>
        <fullName evidence="4">Type II toxin-antitoxin system RelE/ParE family toxin</fullName>
    </recommendedName>
</protein>
<dbReference type="Gene3D" id="3.30.2310.20">
    <property type="entry name" value="RelE-like"/>
    <property type="match status" value="1"/>
</dbReference>
<keyword evidence="1" id="KW-1277">Toxin-antitoxin system</keyword>
<dbReference type="Pfam" id="PF05016">
    <property type="entry name" value="ParE_toxin"/>
    <property type="match status" value="1"/>
</dbReference>
<accession>A0A291MYB9</accession>
<dbReference type="EMBL" id="CP023741">
    <property type="protein sequence ID" value="ATI79898.1"/>
    <property type="molecule type" value="Genomic_DNA"/>
</dbReference>
<dbReference type="Proteomes" id="UP000219422">
    <property type="component" value="Chromosome"/>
</dbReference>
<evidence type="ECO:0000313" key="2">
    <source>
        <dbReference type="EMBL" id="ATI79898.1"/>
    </source>
</evidence>
<sequence length="71" mass="8302">MHGLQPRLASRFSRFSDYPNSARLLQDILPPVRVPLYKAHLMIFDVGDDDEVTILRVWHGREDWMSSNYDG</sequence>
<organism evidence="2 3">
    <name type="scientific">Sphingobium yanoikuyae</name>
    <name type="common">Sphingomonas yanoikuyae</name>
    <dbReference type="NCBI Taxonomy" id="13690"/>
    <lineage>
        <taxon>Bacteria</taxon>
        <taxon>Pseudomonadati</taxon>
        <taxon>Pseudomonadota</taxon>
        <taxon>Alphaproteobacteria</taxon>
        <taxon>Sphingomonadales</taxon>
        <taxon>Sphingomonadaceae</taxon>
        <taxon>Sphingobium</taxon>
    </lineage>
</organism>
<evidence type="ECO:0008006" key="4">
    <source>
        <dbReference type="Google" id="ProtNLM"/>
    </source>
</evidence>
<proteinExistence type="predicted"/>
<name>A0A291MYB9_SPHYA</name>
<evidence type="ECO:0000313" key="3">
    <source>
        <dbReference type="Proteomes" id="UP000219422"/>
    </source>
</evidence>
<gene>
    <name evidence="2" type="ORF">A6768_07605</name>
</gene>
<evidence type="ECO:0000256" key="1">
    <source>
        <dbReference type="ARBA" id="ARBA00022649"/>
    </source>
</evidence>
<dbReference type="AlphaFoldDB" id="A0A291MYB9"/>
<reference evidence="2 3" key="1">
    <citation type="submission" date="2017-10" db="EMBL/GenBank/DDBJ databases">
        <title>Sphingobium yanoikuyae S72.</title>
        <authorList>
            <person name="Sanchez E."/>
            <person name="Bustos P."/>
            <person name="Mendoza P."/>
            <person name="Guo X."/>
            <person name="Mendoza A."/>
        </authorList>
    </citation>
    <scope>NUCLEOTIDE SEQUENCE [LARGE SCALE GENOMIC DNA]</scope>
    <source>
        <strain evidence="2 3">S72</strain>
    </source>
</reference>
<dbReference type="RefSeq" id="WP_097383150.1">
    <property type="nucleotide sequence ID" value="NZ_CP023741.1"/>
</dbReference>
<dbReference type="InterPro" id="IPR007712">
    <property type="entry name" value="RelE/ParE_toxin"/>
</dbReference>